<dbReference type="AlphaFoldDB" id="A0A1I1DHH4"/>
<dbReference type="Gene3D" id="1.25.40.20">
    <property type="entry name" value="Ankyrin repeat-containing domain"/>
    <property type="match status" value="1"/>
</dbReference>
<gene>
    <name evidence="4" type="ORF">SAMN02745150_00535</name>
</gene>
<dbReference type="PANTHER" id="PTHR24173">
    <property type="entry name" value="ANKYRIN REPEAT CONTAINING"/>
    <property type="match status" value="1"/>
</dbReference>
<evidence type="ECO:0000313" key="4">
    <source>
        <dbReference type="EMBL" id="SFB74274.1"/>
    </source>
</evidence>
<dbReference type="STRING" id="34097.SAMN02745150_00535"/>
<dbReference type="PANTHER" id="PTHR24173:SF74">
    <property type="entry name" value="ANKYRIN REPEAT DOMAIN-CONTAINING PROTEIN 16"/>
    <property type="match status" value="1"/>
</dbReference>
<accession>A0A1I1DHH4</accession>
<dbReference type="PROSITE" id="PS50297">
    <property type="entry name" value="ANK_REP_REGION"/>
    <property type="match status" value="1"/>
</dbReference>
<feature type="repeat" description="ANK" evidence="3">
    <location>
        <begin position="107"/>
        <end position="139"/>
    </location>
</feature>
<dbReference type="InterPro" id="IPR036770">
    <property type="entry name" value="Ankyrin_rpt-contain_sf"/>
</dbReference>
<dbReference type="OrthoDB" id="671583at2"/>
<dbReference type="PROSITE" id="PS50088">
    <property type="entry name" value="ANK_REPEAT"/>
    <property type="match status" value="1"/>
</dbReference>
<evidence type="ECO:0000256" key="3">
    <source>
        <dbReference type="PROSITE-ProRule" id="PRU00023"/>
    </source>
</evidence>
<dbReference type="Proteomes" id="UP000240042">
    <property type="component" value="Unassembled WGS sequence"/>
</dbReference>
<protein>
    <submittedName>
        <fullName evidence="4">Ankyrin repeat</fullName>
    </submittedName>
</protein>
<dbReference type="InterPro" id="IPR002110">
    <property type="entry name" value="Ankyrin_rpt"/>
</dbReference>
<dbReference type="EMBL" id="FOKY01000002">
    <property type="protein sequence ID" value="SFB74274.1"/>
    <property type="molecule type" value="Genomic_DNA"/>
</dbReference>
<organism evidence="4 5">
    <name type="scientific">Brevinema andersonii</name>
    <dbReference type="NCBI Taxonomy" id="34097"/>
    <lineage>
        <taxon>Bacteria</taxon>
        <taxon>Pseudomonadati</taxon>
        <taxon>Spirochaetota</taxon>
        <taxon>Spirochaetia</taxon>
        <taxon>Brevinematales</taxon>
        <taxon>Brevinemataceae</taxon>
        <taxon>Brevinema</taxon>
    </lineage>
</organism>
<keyword evidence="2 3" id="KW-0040">ANK repeat</keyword>
<dbReference type="SUPFAM" id="SSF48403">
    <property type="entry name" value="Ankyrin repeat"/>
    <property type="match status" value="1"/>
</dbReference>
<proteinExistence type="predicted"/>
<sequence>MLIFLLFFANFSFAQEASLYLEPSTNKQSIISNDFYQFDTRHSNDTNIKSEASNNIFTPIETVSEKSVNASDKLGRTLLHWSIINKDIFLFFNTLKLGANVNLADHEGKTPLHMAVEAESLEMIETLINHGAIVNARDKQGLTPLHNTALLPQGMLIADYLIIYGAAPFTQDNNGRTALDWARINSNRPMMAYLSGVERNFFRPEDY</sequence>
<name>A0A1I1DHH4_BREAD</name>
<evidence type="ECO:0000256" key="2">
    <source>
        <dbReference type="ARBA" id="ARBA00023043"/>
    </source>
</evidence>
<dbReference type="SMART" id="SM00248">
    <property type="entry name" value="ANK"/>
    <property type="match status" value="4"/>
</dbReference>
<dbReference type="Pfam" id="PF12796">
    <property type="entry name" value="Ank_2"/>
    <property type="match status" value="1"/>
</dbReference>
<evidence type="ECO:0000313" key="5">
    <source>
        <dbReference type="Proteomes" id="UP000240042"/>
    </source>
</evidence>
<keyword evidence="5" id="KW-1185">Reference proteome</keyword>
<evidence type="ECO:0000256" key="1">
    <source>
        <dbReference type="ARBA" id="ARBA00022737"/>
    </source>
</evidence>
<dbReference type="RefSeq" id="WP_092318343.1">
    <property type="nucleotide sequence ID" value="NZ_FOKY01000002.1"/>
</dbReference>
<keyword evidence="1" id="KW-0677">Repeat</keyword>
<reference evidence="5" key="1">
    <citation type="submission" date="2016-10" db="EMBL/GenBank/DDBJ databases">
        <authorList>
            <person name="Varghese N."/>
            <person name="Submissions S."/>
        </authorList>
    </citation>
    <scope>NUCLEOTIDE SEQUENCE [LARGE SCALE GENOMIC DNA]</scope>
    <source>
        <strain evidence="5">ATCC 43811</strain>
    </source>
</reference>